<organism evidence="6 7">
    <name type="scientific">Bombyx mori</name>
    <name type="common">Silk moth</name>
    <dbReference type="NCBI Taxonomy" id="7091"/>
    <lineage>
        <taxon>Eukaryota</taxon>
        <taxon>Metazoa</taxon>
        <taxon>Ecdysozoa</taxon>
        <taxon>Arthropoda</taxon>
        <taxon>Hexapoda</taxon>
        <taxon>Insecta</taxon>
        <taxon>Pterygota</taxon>
        <taxon>Neoptera</taxon>
        <taxon>Endopterygota</taxon>
        <taxon>Lepidoptera</taxon>
        <taxon>Glossata</taxon>
        <taxon>Ditrysia</taxon>
        <taxon>Bombycoidea</taxon>
        <taxon>Bombycidae</taxon>
        <taxon>Bombycinae</taxon>
        <taxon>Bombyx</taxon>
    </lineage>
</organism>
<evidence type="ECO:0000256" key="3">
    <source>
        <dbReference type="ARBA" id="ARBA00022737"/>
    </source>
</evidence>
<evidence type="ECO:0000313" key="6">
    <source>
        <dbReference type="EnsemblMetazoa" id="XP_021208315.1"/>
    </source>
</evidence>
<keyword evidence="3" id="KW-0677">Repeat</keyword>
<protein>
    <recommendedName>
        <fullName evidence="8">Chorion class A</fullName>
    </recommendedName>
</protein>
<keyword evidence="7" id="KW-1185">Reference proteome</keyword>
<dbReference type="GO" id="GO:0042600">
    <property type="term" value="C:egg chorion"/>
    <property type="evidence" value="ECO:0007669"/>
    <property type="project" value="InterPro"/>
</dbReference>
<dbReference type="Proteomes" id="UP000005204">
    <property type="component" value="Unassembled WGS sequence"/>
</dbReference>
<comment type="similarity">
    <text evidence="2 4">Belongs to the chorion protein family.</text>
</comment>
<dbReference type="EnsemblMetazoa" id="XM_021352640.2">
    <property type="protein sequence ID" value="XP_021208315.1"/>
    <property type="gene ID" value="LOC101743094"/>
</dbReference>
<evidence type="ECO:0000256" key="2">
    <source>
        <dbReference type="ARBA" id="ARBA00005906"/>
    </source>
</evidence>
<reference evidence="7" key="1">
    <citation type="journal article" date="2008" name="Insect Biochem. Mol. Biol.">
        <title>The genome of a lepidopteran model insect, the silkworm Bombyx mori.</title>
        <authorList>
            <consortium name="International Silkworm Genome Consortium"/>
        </authorList>
    </citation>
    <scope>NUCLEOTIDE SEQUENCE [LARGE SCALE GENOMIC DNA]</scope>
    <source>
        <strain evidence="7">p50T</strain>
    </source>
</reference>
<name>A0A8R2DQI9_BOMMO</name>
<evidence type="ECO:0000313" key="7">
    <source>
        <dbReference type="Proteomes" id="UP000005204"/>
    </source>
</evidence>
<dbReference type="Pfam" id="PF01723">
    <property type="entry name" value="Chorion_1"/>
    <property type="match status" value="1"/>
</dbReference>
<keyword evidence="5" id="KW-1133">Transmembrane helix</keyword>
<dbReference type="InterPro" id="IPR002635">
    <property type="entry name" value="Chorion"/>
</dbReference>
<dbReference type="GO" id="GO:0005213">
    <property type="term" value="F:structural constituent of egg chorion"/>
    <property type="evidence" value="ECO:0007669"/>
    <property type="project" value="InterPro"/>
</dbReference>
<accession>A0A8R2DQI9</accession>
<dbReference type="AlphaFoldDB" id="A0A8R2DQI9"/>
<evidence type="ECO:0008006" key="8">
    <source>
        <dbReference type="Google" id="ProtNLM"/>
    </source>
</evidence>
<keyword evidence="5" id="KW-0472">Membrane</keyword>
<evidence type="ECO:0000256" key="5">
    <source>
        <dbReference type="SAM" id="Phobius"/>
    </source>
</evidence>
<reference evidence="6" key="2">
    <citation type="submission" date="2022-06" db="UniProtKB">
        <authorList>
            <consortium name="EnsemblMetazoa"/>
        </authorList>
    </citation>
    <scope>IDENTIFICATION</scope>
    <source>
        <strain evidence="6">p50T (Dazao)</strain>
    </source>
</reference>
<evidence type="ECO:0000256" key="1">
    <source>
        <dbReference type="ARBA" id="ARBA00003434"/>
    </source>
</evidence>
<feature type="transmembrane region" description="Helical" evidence="5">
    <location>
        <begin position="29"/>
        <end position="49"/>
    </location>
</feature>
<sequence length="161" mass="16366">MNMGHEYGCEWRYKRKIVRKKQHSVSSTWIVYIMSTFAFMVLCVQACLIQNVYGQYLGSLGGCGCGAGWNGVGAGWNELGAGWSGFDGGYGGGCGSYGGEGIGNVGVAGELPVGGVTAVGGRVPIIGGVEFGGPACARGAVSICGHCAPTCGCGRGLAGYY</sequence>
<evidence type="ECO:0000256" key="4">
    <source>
        <dbReference type="RuleBase" id="RU004378"/>
    </source>
</evidence>
<proteinExistence type="inferred from homology"/>
<comment type="function">
    <text evidence="1">This protein is one of many from the eggshell of the silk moth.</text>
</comment>
<dbReference type="GO" id="GO:0007304">
    <property type="term" value="P:chorion-containing eggshell formation"/>
    <property type="evidence" value="ECO:0007669"/>
    <property type="project" value="InterPro"/>
</dbReference>
<keyword evidence="5" id="KW-0812">Transmembrane</keyword>